<keyword evidence="3" id="KW-0472">Membrane</keyword>
<reference evidence="6" key="1">
    <citation type="submission" date="2021-02" db="EMBL/GenBank/DDBJ databases">
        <authorList>
            <person name="Nowell W R."/>
        </authorList>
    </citation>
    <scope>NUCLEOTIDE SEQUENCE</scope>
</reference>
<protein>
    <submittedName>
        <fullName evidence="6">Uncharacterized protein</fullName>
    </submittedName>
</protein>
<evidence type="ECO:0000259" key="4">
    <source>
        <dbReference type="Pfam" id="PF11380"/>
    </source>
</evidence>
<dbReference type="GO" id="GO:0005794">
    <property type="term" value="C:Golgi apparatus"/>
    <property type="evidence" value="ECO:0007669"/>
    <property type="project" value="TreeGrafter"/>
</dbReference>
<feature type="transmembrane region" description="Helical" evidence="3">
    <location>
        <begin position="46"/>
        <end position="67"/>
    </location>
</feature>
<feature type="domain" description="Stealth protein CR2 conserved region 2" evidence="4">
    <location>
        <begin position="130"/>
        <end position="229"/>
    </location>
</feature>
<evidence type="ECO:0000256" key="1">
    <source>
        <dbReference type="ARBA" id="ARBA00007583"/>
    </source>
</evidence>
<dbReference type="EMBL" id="CAJNRG010015858">
    <property type="protein sequence ID" value="CAF2183880.1"/>
    <property type="molecule type" value="Genomic_DNA"/>
</dbReference>
<proteinExistence type="inferred from homology"/>
<keyword evidence="3" id="KW-1133">Transmembrane helix</keyword>
<organism evidence="6 7">
    <name type="scientific">Rotaria magnacalcarata</name>
    <dbReference type="NCBI Taxonomy" id="392030"/>
    <lineage>
        <taxon>Eukaryota</taxon>
        <taxon>Metazoa</taxon>
        <taxon>Spiralia</taxon>
        <taxon>Gnathifera</taxon>
        <taxon>Rotifera</taxon>
        <taxon>Eurotatoria</taxon>
        <taxon>Bdelloidea</taxon>
        <taxon>Philodinida</taxon>
        <taxon>Philodinidae</taxon>
        <taxon>Rotaria</taxon>
    </lineage>
</organism>
<sequence>MYLQKKRPGLPFLQSDPIGTENGLHRILHENGQEPTDSLFGNRVKVLLVTGFSIIVILQGAITWLLISGYGSSASLLRYDDFLFDIVYTYVNGSNEEYIRQKDYWFSIDLPLLGNDRIHEYHSISSSLSKDNNELCFSLRSIEKFMPSFQGHIYVVTDQIPNWLNVSMPQSQLRVISTQEIMDNRYLPTFNSHAIEANLHKIPHLKEFYLYFNDDYILGSPVFIEDFFIDGRCPVIYGDDRLTANTNLTLNIHKKAMLNTNALLNGLLSKANARTNDSDRRFLPHAPHPLRKSIVEQVWVSKFADTQREQSSHRFRDMNDVHPTYFVSRFLIEQSNACVEQRRMKSGCPLDGQDFCNQVLTNNYSKVTEYFDGLRLRSRMPKFLSINDRTTTNYTYQDIIHWEFQRFLKEMFPQKSKFESKDCTI</sequence>
<comment type="similarity">
    <text evidence="1">Belongs to the stealth family.</text>
</comment>
<dbReference type="InterPro" id="IPR047141">
    <property type="entry name" value="Stealth"/>
</dbReference>
<dbReference type="Pfam" id="PF17102">
    <property type="entry name" value="Stealth_CR3"/>
    <property type="match status" value="1"/>
</dbReference>
<evidence type="ECO:0000313" key="7">
    <source>
        <dbReference type="Proteomes" id="UP000663887"/>
    </source>
</evidence>
<name>A0A816Z146_9BILA</name>
<dbReference type="InterPro" id="IPR021520">
    <property type="entry name" value="Stealth_CR2"/>
</dbReference>
<evidence type="ECO:0000256" key="2">
    <source>
        <dbReference type="ARBA" id="ARBA00022679"/>
    </source>
</evidence>
<keyword evidence="3" id="KW-0812">Transmembrane</keyword>
<dbReference type="PANTHER" id="PTHR24045:SF0">
    <property type="entry name" value="N-ACETYLGLUCOSAMINE-1-PHOSPHOTRANSFERASE SUBUNITS ALPHA_BETA"/>
    <property type="match status" value="1"/>
</dbReference>
<evidence type="ECO:0000259" key="5">
    <source>
        <dbReference type="Pfam" id="PF17102"/>
    </source>
</evidence>
<accession>A0A816Z146</accession>
<evidence type="ECO:0000256" key="3">
    <source>
        <dbReference type="SAM" id="Phobius"/>
    </source>
</evidence>
<comment type="caution">
    <text evidence="6">The sequence shown here is derived from an EMBL/GenBank/DDBJ whole genome shotgun (WGS) entry which is preliminary data.</text>
</comment>
<dbReference type="AlphaFoldDB" id="A0A816Z146"/>
<gene>
    <name evidence="6" type="ORF">XDN619_LOCUS31901</name>
</gene>
<dbReference type="GO" id="GO:0016772">
    <property type="term" value="F:transferase activity, transferring phosphorus-containing groups"/>
    <property type="evidence" value="ECO:0007669"/>
    <property type="project" value="InterPro"/>
</dbReference>
<dbReference type="Pfam" id="PF11380">
    <property type="entry name" value="Stealth_CR2"/>
    <property type="match status" value="1"/>
</dbReference>
<keyword evidence="2" id="KW-0808">Transferase</keyword>
<dbReference type="InterPro" id="IPR031357">
    <property type="entry name" value="Stealth_CR3"/>
</dbReference>
<evidence type="ECO:0000313" key="6">
    <source>
        <dbReference type="EMBL" id="CAF2183880.1"/>
    </source>
</evidence>
<dbReference type="PANTHER" id="PTHR24045">
    <property type="match status" value="1"/>
</dbReference>
<dbReference type="Proteomes" id="UP000663887">
    <property type="component" value="Unassembled WGS sequence"/>
</dbReference>
<feature type="domain" description="Stealth protein CR3 conserved region 3" evidence="5">
    <location>
        <begin position="285"/>
        <end position="332"/>
    </location>
</feature>